<organism evidence="1">
    <name type="scientific">Vibrio coralliilyticus</name>
    <dbReference type="NCBI Taxonomy" id="190893"/>
    <lineage>
        <taxon>Bacteria</taxon>
        <taxon>Pseudomonadati</taxon>
        <taxon>Pseudomonadota</taxon>
        <taxon>Gammaproteobacteria</taxon>
        <taxon>Vibrionales</taxon>
        <taxon>Vibrionaceae</taxon>
        <taxon>Vibrio</taxon>
    </lineage>
</organism>
<dbReference type="AlphaFoldDB" id="A0A837G9S6"/>
<gene>
    <name evidence="1" type="ORF">TW71_10155</name>
</gene>
<dbReference type="EMBL" id="JXXR01000010">
    <property type="protein sequence ID" value="KJY74051.1"/>
    <property type="molecule type" value="Genomic_DNA"/>
</dbReference>
<name>A0A837G9S6_9VIBR</name>
<dbReference type="RefSeq" id="WP_019275631.1">
    <property type="nucleotide sequence ID" value="NZ_CP063052.1"/>
</dbReference>
<evidence type="ECO:0000313" key="1">
    <source>
        <dbReference type="EMBL" id="KJY74051.1"/>
    </source>
</evidence>
<protein>
    <submittedName>
        <fullName evidence="1">Uncharacterized protein</fullName>
    </submittedName>
</protein>
<sequence length="231" mass="24864">MNKHLLVSAMALALTACGSTAIMDKSAAVKAQPELNIKTDNNLWKLGREGTFDIAGMYKGKYSRSASSSTWFNKLSFKDGEMAAEVTRNSDGKTWVLTCTGGGVSYNYMGVEFGGNDPYICTISSDEKSVGEYKIEPDAGVLDIGFDKTEKGLVRIGTTHFNVKTIHTGEGLLVPVDTPLGYSFERGTQEVAAVQTNGALTIQMLDSLNDDERDTLVVGAIASALGWRPEE</sequence>
<reference evidence="1" key="1">
    <citation type="journal article" date="2015" name="BMC Genomics">
        <title>Genome mining reveals unlocked bioactive potential of marine Gram-negative bacteria.</title>
        <authorList>
            <person name="Machado H."/>
            <person name="Sonnenschein E.C."/>
            <person name="Melchiorsen J."/>
            <person name="Gram L."/>
        </authorList>
    </citation>
    <scope>NUCLEOTIDE SEQUENCE</scope>
    <source>
        <strain evidence="1">S2052</strain>
    </source>
</reference>
<proteinExistence type="predicted"/>
<dbReference type="PROSITE" id="PS51257">
    <property type="entry name" value="PROKAR_LIPOPROTEIN"/>
    <property type="match status" value="1"/>
</dbReference>
<comment type="caution">
    <text evidence="1">The sequence shown here is derived from an EMBL/GenBank/DDBJ whole genome shotgun (WGS) entry which is preliminary data.</text>
</comment>
<accession>A0A837G9S6</accession>